<keyword evidence="2" id="KW-1185">Reference proteome</keyword>
<reference evidence="1 2" key="1">
    <citation type="submission" date="2018-11" db="EMBL/GenBank/DDBJ databases">
        <authorList>
            <person name="Kleinhagauer T."/>
            <person name="Glaeser S.P."/>
            <person name="Spergser J."/>
            <person name="Ruckert C."/>
            <person name="Kaempfer P."/>
            <person name="Busse H.-J."/>
        </authorList>
    </citation>
    <scope>NUCLEOTIDE SEQUENCE [LARGE SCALE GENOMIC DNA]</scope>
    <source>
        <strain evidence="1 2">812CH</strain>
    </source>
</reference>
<evidence type="ECO:0000313" key="2">
    <source>
        <dbReference type="Proteomes" id="UP000271426"/>
    </source>
</evidence>
<organism evidence="1 2">
    <name type="scientific">Corynebacterium pseudopelargi</name>
    <dbReference type="NCBI Taxonomy" id="2080757"/>
    <lineage>
        <taxon>Bacteria</taxon>
        <taxon>Bacillati</taxon>
        <taxon>Actinomycetota</taxon>
        <taxon>Actinomycetes</taxon>
        <taxon>Mycobacteriales</taxon>
        <taxon>Corynebacteriaceae</taxon>
        <taxon>Corynebacterium</taxon>
    </lineage>
</organism>
<sequence length="148" mass="15615">MTNANPLDDTTTGRITQALALATYTATPDYIHNKALRTLAKLGITTTALGIISYANLQDDNPDNDPQAILGRLEAEMAAEDEELSPAKTYLLLLGICLAVGVLGKIDAVLTNKITQALRRAGVRKPHTLLGVLAGGAVYVASTSEKRG</sequence>
<dbReference type="KEGG" id="cpso:CPPEL_00570"/>
<evidence type="ECO:0000313" key="1">
    <source>
        <dbReference type="EMBL" id="AZA08265.1"/>
    </source>
</evidence>
<dbReference type="EMBL" id="CP033898">
    <property type="protein sequence ID" value="AZA08265.1"/>
    <property type="molecule type" value="Genomic_DNA"/>
</dbReference>
<proteinExistence type="predicted"/>
<protein>
    <submittedName>
        <fullName evidence="1">Uncharacterized protein</fullName>
    </submittedName>
</protein>
<gene>
    <name evidence="1" type="ORF">CPPEL_00570</name>
</gene>
<dbReference type="RefSeq" id="WP_123959169.1">
    <property type="nucleotide sequence ID" value="NZ_CP033898.1"/>
</dbReference>
<dbReference type="OrthoDB" id="4427349at2"/>
<name>A0A3G6IRN6_9CORY</name>
<dbReference type="AlphaFoldDB" id="A0A3G6IRN6"/>
<dbReference type="Proteomes" id="UP000271426">
    <property type="component" value="Chromosome"/>
</dbReference>
<accession>A0A3G6IRN6</accession>